<comment type="cofactor">
    <cofactor evidence="13">
        <name>Mg(2+)</name>
        <dbReference type="ChEBI" id="CHEBI:18420"/>
    </cofactor>
</comment>
<dbReference type="AlphaFoldDB" id="E0UV39"/>
<feature type="binding site" evidence="13">
    <location>
        <position position="10"/>
    </location>
    <ligand>
        <name>Mg(2+)</name>
        <dbReference type="ChEBI" id="CHEBI:18420"/>
    </ligand>
</feature>
<gene>
    <name evidence="14" type="ordered locus">Saut_1574</name>
</gene>
<comment type="similarity">
    <text evidence="8 9">Belongs to the gmhB family.</text>
</comment>
<feature type="binding site" evidence="11">
    <location>
        <begin position="50"/>
        <end position="53"/>
    </location>
    <ligand>
        <name>substrate</name>
    </ligand>
</feature>
<evidence type="ECO:0000256" key="2">
    <source>
        <dbReference type="ARBA" id="ARBA00022490"/>
    </source>
</evidence>
<feature type="binding site" evidence="13">
    <location>
        <position position="89"/>
    </location>
    <ligand>
        <name>Zn(2+)</name>
        <dbReference type="ChEBI" id="CHEBI:29105"/>
    </ligand>
</feature>
<keyword evidence="4 9" id="KW-0378">Hydrolase</keyword>
<feature type="site" description="Stabilizes the phosphoryl group" evidence="12">
    <location>
        <position position="103"/>
    </location>
</feature>
<dbReference type="SUPFAM" id="SSF56784">
    <property type="entry name" value="HAD-like"/>
    <property type="match status" value="1"/>
</dbReference>
<dbReference type="GO" id="GO:0016791">
    <property type="term" value="F:phosphatase activity"/>
    <property type="evidence" value="ECO:0007669"/>
    <property type="project" value="InterPro"/>
</dbReference>
<feature type="binding site" evidence="11">
    <location>
        <position position="129"/>
    </location>
    <ligand>
        <name>substrate</name>
    </ligand>
</feature>
<dbReference type="GO" id="GO:0046872">
    <property type="term" value="F:metal ion binding"/>
    <property type="evidence" value="ECO:0007669"/>
    <property type="project" value="UniProtKB-KW"/>
</dbReference>
<feature type="binding site" evidence="13">
    <location>
        <position position="128"/>
    </location>
    <ligand>
        <name>Mg(2+)</name>
        <dbReference type="ChEBI" id="CHEBI:18420"/>
    </ligand>
</feature>
<dbReference type="OrthoDB" id="9814110at2"/>
<evidence type="ECO:0000256" key="11">
    <source>
        <dbReference type="PIRSR" id="PIRSR004682-2"/>
    </source>
</evidence>
<evidence type="ECO:0000313" key="15">
    <source>
        <dbReference type="Proteomes" id="UP000007803"/>
    </source>
</evidence>
<evidence type="ECO:0000256" key="13">
    <source>
        <dbReference type="PIRSR" id="PIRSR004682-4"/>
    </source>
</evidence>
<dbReference type="RefSeq" id="WP_013327374.1">
    <property type="nucleotide sequence ID" value="NC_014506.1"/>
</dbReference>
<keyword evidence="3 13" id="KW-0479">Metal-binding</keyword>
<feature type="binding site" evidence="13">
    <location>
        <position position="91"/>
    </location>
    <ligand>
        <name>Zn(2+)</name>
        <dbReference type="ChEBI" id="CHEBI:29105"/>
    </ligand>
</feature>
<dbReference type="EMBL" id="CP002205">
    <property type="protein sequence ID" value="ADN09621.1"/>
    <property type="molecule type" value="Genomic_DNA"/>
</dbReference>
<dbReference type="Proteomes" id="UP000007803">
    <property type="component" value="Chromosome"/>
</dbReference>
<dbReference type="KEGG" id="sua:Saut_1574"/>
<dbReference type="NCBIfam" id="NF006506">
    <property type="entry name" value="PRK08942.1"/>
    <property type="match status" value="1"/>
</dbReference>
<dbReference type="InterPro" id="IPR023214">
    <property type="entry name" value="HAD_sf"/>
</dbReference>
<dbReference type="NCBIfam" id="TIGR01656">
    <property type="entry name" value="Histidinol-ppas"/>
    <property type="match status" value="1"/>
</dbReference>
<dbReference type="NCBIfam" id="TIGR01549">
    <property type="entry name" value="HAD-SF-IA-v1"/>
    <property type="match status" value="1"/>
</dbReference>
<comment type="cofactor">
    <cofactor evidence="13">
        <name>Zn(2+)</name>
        <dbReference type="ChEBI" id="CHEBI:29105"/>
    </cofactor>
</comment>
<keyword evidence="15" id="KW-1185">Reference proteome</keyword>
<evidence type="ECO:0000256" key="4">
    <source>
        <dbReference type="ARBA" id="ARBA00022801"/>
    </source>
</evidence>
<evidence type="ECO:0000256" key="5">
    <source>
        <dbReference type="ARBA" id="ARBA00022833"/>
    </source>
</evidence>
<feature type="binding site" evidence="13">
    <location>
        <position position="129"/>
    </location>
    <ligand>
        <name>Mg(2+)</name>
        <dbReference type="ChEBI" id="CHEBI:18420"/>
    </ligand>
</feature>
<evidence type="ECO:0000256" key="7">
    <source>
        <dbReference type="ARBA" id="ARBA00031828"/>
    </source>
</evidence>
<dbReference type="CDD" id="cd07503">
    <property type="entry name" value="HAD_HisB-N"/>
    <property type="match status" value="1"/>
</dbReference>
<dbReference type="InterPro" id="IPR006439">
    <property type="entry name" value="HAD-SF_hydro_IA"/>
</dbReference>
<dbReference type="GO" id="GO:0005975">
    <property type="term" value="P:carbohydrate metabolic process"/>
    <property type="evidence" value="ECO:0007669"/>
    <property type="project" value="InterPro"/>
</dbReference>
<feature type="binding site" evidence="13">
    <location>
        <position position="8"/>
    </location>
    <ligand>
        <name>Mg(2+)</name>
        <dbReference type="ChEBI" id="CHEBI:18420"/>
    </ligand>
</feature>
<dbReference type="HOGENOM" id="CLU_085077_3_1_7"/>
<dbReference type="EC" id="3.1.3.-" evidence="9"/>
<dbReference type="PIRSF" id="PIRSF004682">
    <property type="entry name" value="GmhB"/>
    <property type="match status" value="1"/>
</dbReference>
<feature type="site" description="Contributes to substrate recognition" evidence="12">
    <location>
        <position position="102"/>
    </location>
</feature>
<keyword evidence="6 9" id="KW-0119">Carbohydrate metabolism</keyword>
<dbReference type="InterPro" id="IPR004446">
    <property type="entry name" value="Heptose_bisP_phosphatase"/>
</dbReference>
<sequence>MKKALFLDRDGVVNVEKEYLYKIEDFEFIDGIFDLCEHYQHLGYMIFVVTNQSGIARKYYTEQDFHLLTEWMIQEFKKRNITIDKVYHCPHHPQINKKCSCRKPEPGMILDAKKEFNIDLAHSLMIGDKERDIEAALNAGIKETYLFDEAKQTEKSKATKIVNKLDEIWK</sequence>
<accession>E0UV39</accession>
<evidence type="ECO:0000256" key="10">
    <source>
        <dbReference type="PIRSR" id="PIRSR004682-1"/>
    </source>
</evidence>
<evidence type="ECO:0000256" key="8">
    <source>
        <dbReference type="ARBA" id="ARBA00061616"/>
    </source>
</evidence>
<feature type="active site" description="Proton donor" evidence="10">
    <location>
        <position position="10"/>
    </location>
</feature>
<evidence type="ECO:0000256" key="6">
    <source>
        <dbReference type="ARBA" id="ARBA00023277"/>
    </source>
</evidence>
<evidence type="ECO:0000256" key="3">
    <source>
        <dbReference type="ARBA" id="ARBA00022723"/>
    </source>
</evidence>
<feature type="binding site" evidence="11">
    <location>
        <begin position="102"/>
        <end position="103"/>
    </location>
    <ligand>
        <name>substrate</name>
    </ligand>
</feature>
<dbReference type="PANTHER" id="PTHR42891:SF1">
    <property type="entry name" value="D-GLYCERO-BETA-D-MANNO-HEPTOSE-1,7-BISPHOSPHATE 7-PHOSPHATASE"/>
    <property type="match status" value="1"/>
</dbReference>
<name>E0UV39_SULAO</name>
<evidence type="ECO:0000313" key="14">
    <source>
        <dbReference type="EMBL" id="ADN09621.1"/>
    </source>
</evidence>
<organism evidence="14 15">
    <name type="scientific">Sulfurimonas autotrophica (strain ATCC BAA-671 / DSM 16294 / JCM 11897 / OK10)</name>
    <dbReference type="NCBI Taxonomy" id="563040"/>
    <lineage>
        <taxon>Bacteria</taxon>
        <taxon>Pseudomonadati</taxon>
        <taxon>Campylobacterota</taxon>
        <taxon>Epsilonproteobacteria</taxon>
        <taxon>Campylobacterales</taxon>
        <taxon>Sulfurimonadaceae</taxon>
        <taxon>Sulfurimonas</taxon>
    </lineage>
</organism>
<keyword evidence="2 9" id="KW-0963">Cytoplasm</keyword>
<feature type="active site" description="Nucleophile" evidence="10">
    <location>
        <position position="8"/>
    </location>
</feature>
<dbReference type="Gene3D" id="3.40.50.1000">
    <property type="entry name" value="HAD superfamily/HAD-like"/>
    <property type="match status" value="1"/>
</dbReference>
<dbReference type="InterPro" id="IPR006549">
    <property type="entry name" value="HAD-SF_hydro_IIIA"/>
</dbReference>
<keyword evidence="13" id="KW-0460">Magnesium</keyword>
<protein>
    <recommendedName>
        <fullName evidence="7 9">D,D-heptose 1,7-bisphosphate phosphatase</fullName>
        <ecNumber evidence="9">3.1.3.-</ecNumber>
    </recommendedName>
</protein>
<dbReference type="InterPro" id="IPR006543">
    <property type="entry name" value="Histidinol-phos"/>
</dbReference>
<dbReference type="NCBIfam" id="TIGR00213">
    <property type="entry name" value="GmhB_yaeD"/>
    <property type="match status" value="1"/>
</dbReference>
<dbReference type="InterPro" id="IPR036412">
    <property type="entry name" value="HAD-like_sf"/>
</dbReference>
<dbReference type="FunFam" id="3.40.50.1000:FF:000037">
    <property type="entry name" value="D,D-heptose 1,7-bisphosphate phosphatase"/>
    <property type="match status" value="1"/>
</dbReference>
<feature type="binding site" evidence="11">
    <location>
        <begin position="8"/>
        <end position="10"/>
    </location>
    <ligand>
        <name>substrate</name>
    </ligand>
</feature>
<proteinExistence type="inferred from homology"/>
<evidence type="ECO:0000256" key="12">
    <source>
        <dbReference type="PIRSR" id="PIRSR004682-3"/>
    </source>
</evidence>
<evidence type="ECO:0000256" key="9">
    <source>
        <dbReference type="PIRNR" id="PIRNR004682"/>
    </source>
</evidence>
<dbReference type="GO" id="GO:0005737">
    <property type="term" value="C:cytoplasm"/>
    <property type="evidence" value="ECO:0007669"/>
    <property type="project" value="UniProtKB-SubCell"/>
</dbReference>
<feature type="binding site" evidence="13">
    <location>
        <position position="101"/>
    </location>
    <ligand>
        <name>Zn(2+)</name>
        <dbReference type="ChEBI" id="CHEBI:29105"/>
    </ligand>
</feature>
<feature type="binding site" evidence="11">
    <location>
        <begin position="16"/>
        <end position="19"/>
    </location>
    <ligand>
        <name>substrate</name>
    </ligand>
</feature>
<comment type="subcellular location">
    <subcellularLocation>
        <location evidence="1 9">Cytoplasm</location>
    </subcellularLocation>
</comment>
<dbReference type="eggNOG" id="COG0241">
    <property type="taxonomic scope" value="Bacteria"/>
</dbReference>
<keyword evidence="5 13" id="KW-0862">Zinc</keyword>
<dbReference type="NCBIfam" id="TIGR01662">
    <property type="entry name" value="HAD-SF-IIIA"/>
    <property type="match status" value="1"/>
</dbReference>
<dbReference type="Pfam" id="PF13242">
    <property type="entry name" value="Hydrolase_like"/>
    <property type="match status" value="1"/>
</dbReference>
<feature type="site" description="Stabilizes the phosphoryl group" evidence="12">
    <location>
        <position position="50"/>
    </location>
</feature>
<reference evidence="15" key="1">
    <citation type="journal article" date="2010" name="Stand. Genomic Sci.">
        <title>Complete genome sequence of Sulfurimonas autotrophica type strain (OK10).</title>
        <authorList>
            <person name="Sikorski J."/>
            <person name="Munk C."/>
            <person name="Lapidus A."/>
            <person name="Djao O."/>
            <person name="Lucas S."/>
            <person name="Glavina Del Rio T."/>
            <person name="Nolan M."/>
            <person name="Tice H."/>
            <person name="Han C."/>
            <person name="Cheng J."/>
            <person name="Tapia R."/>
            <person name="Goodwin L."/>
            <person name="Pitluck S."/>
            <person name="Liolios K."/>
            <person name="Ivanova N."/>
            <person name="Mavromatis K."/>
            <person name="Mikhailova N."/>
            <person name="Pati A."/>
            <person name="Sims D."/>
            <person name="Meincke L."/>
            <person name="Brettin T."/>
            <person name="Detter J."/>
            <person name="Chen A."/>
            <person name="Palaniappan K."/>
            <person name="Land M."/>
            <person name="Hauser L."/>
            <person name="Chang Y."/>
            <person name="Jeffries C."/>
            <person name="Rohde M."/>
            <person name="Lang E."/>
            <person name="Spring S."/>
            <person name="Goker M."/>
            <person name="Woyke T."/>
            <person name="Bristow J."/>
            <person name="Eisen J."/>
            <person name="Markowitz V."/>
            <person name="Hugenholtz P."/>
            <person name="Kyrpides N."/>
            <person name="Klenk H."/>
        </authorList>
    </citation>
    <scope>NUCLEOTIDE SEQUENCE [LARGE SCALE GENOMIC DNA]</scope>
    <source>
        <strain evidence="15">ATCC BAA-671 / DSM 16294 / JCM 11897 / OK10</strain>
    </source>
</reference>
<dbReference type="STRING" id="563040.Saut_1574"/>
<evidence type="ECO:0000256" key="1">
    <source>
        <dbReference type="ARBA" id="ARBA00004496"/>
    </source>
</evidence>
<feature type="binding site" evidence="13">
    <location>
        <position position="99"/>
    </location>
    <ligand>
        <name>Zn(2+)</name>
        <dbReference type="ChEBI" id="CHEBI:29105"/>
    </ligand>
</feature>
<dbReference type="PANTHER" id="PTHR42891">
    <property type="entry name" value="D-GLYCERO-BETA-D-MANNO-HEPTOSE-1,7-BISPHOSPHATE 7-PHOSPHATASE"/>
    <property type="match status" value="1"/>
</dbReference>